<protein>
    <submittedName>
        <fullName evidence="3">Uncharacterized protein</fullName>
    </submittedName>
</protein>
<proteinExistence type="predicted"/>
<evidence type="ECO:0000256" key="2">
    <source>
        <dbReference type="SAM" id="MobiDB-lite"/>
    </source>
</evidence>
<keyword evidence="1" id="KW-0233">DNA recombination</keyword>
<dbReference type="GO" id="GO:0003677">
    <property type="term" value="F:DNA binding"/>
    <property type="evidence" value="ECO:0007669"/>
    <property type="project" value="InterPro"/>
</dbReference>
<name>A0AA39C7Q8_MICHY</name>
<feature type="compositionally biased region" description="Basic and acidic residues" evidence="2">
    <location>
        <begin position="139"/>
        <end position="152"/>
    </location>
</feature>
<evidence type="ECO:0000256" key="1">
    <source>
        <dbReference type="ARBA" id="ARBA00023172"/>
    </source>
</evidence>
<feature type="compositionally biased region" description="Acidic residues" evidence="2">
    <location>
        <begin position="1124"/>
        <end position="1136"/>
    </location>
</feature>
<feature type="compositionally biased region" description="Basic and acidic residues" evidence="2">
    <location>
        <begin position="208"/>
        <end position="220"/>
    </location>
</feature>
<sequence length="1233" mass="142643">MKRIVNLTQLFIRWCIRNNTAELVNKRCLILFAFPHSKMFALTLFSDGVYYICKKVDIIKGHEDCSIKYKDGKRYAGNVISYNDNIGNTNLKVKKMKKTSAKKSIVTEYTGDEKNGQSNASKNTLNACERTKKSKRNRDKLQKKNHIIELEKGNNINDESQRDNIENTNLKVDKKRKTAKKSIVTEYTIDEENEQSNASTNTSNACESTKKSKTSQDKSQKRSHIMDTIIENQYQCDAAKNTISDYSVNDKTMHKVKPVNINDVVANIEKVDHDNIDETKKVVVIEANIEKIDHDNLYEYEKIVAIETNIENIDHYNIDETEKIVVIEANIENIGHDNFDENKKIVVIENDQCHSDIKNTSACDPTSISKLTSNRKPRIISDVIVSSLYNGHLKNTNISKDVTDRFISMDVNNIKCMISSFPDNNIQNGNQYRQKCEKSNIKMENVVKTFTVMSNVDLTESNQQEYHQFSFSDDFNDVREDMTVSFDLPNVQETSSLLEFANNMNQSSNLQDISFSQSIHLENPETEDNDNDNSCRISSNDTSDSSYHPDTDESSDHDIIVPRNSTTSMKENNNDSYTTQNNTTLEVSTSFKYSAPDDVNMVVKTVESGTKKDFCVYCQTEQTKLYRHLQRKHKDVKEVKDLSAYAKLHPERRTLIKKNRKDGQYLFNTNPDINTRELKVMRPPNVKYNKNASDFALCPQCKEEIYIDKISNRIHKSACQILRERVIPTMRDDNITKAIRYDELAIEFGNKLCEKYRDPHHYDMIRQKLRQIGRLLLELKNEKDGIDDLFSVFIPQNYDVCLTVIRRLAGLNELETSFKTPSLATSLGTLSKQVCNRCIFILTKQGKKEERKLAEEFLICLTEDYSSSIARTAVETQFRNKRHNKKLLPSQDDIQKLEHHLSHAMKTAYDSLKQTFSSNSWVKLAESCLLSIQHFNRRRAGEIERALIEDFNNHQRVNESTIGTSYQSLNKDERRAAEKYVRFTMRGKLGRTVPVLIHNQMLENLQLLLNCRKKAKVDPKNPYLFGISGTLKGDYRYLRACDLMRKYSEECGAKYQERLRGTNLRKHIATMCTNLNLQDHEVSDLATFMGHADKIHKEHYRQPILSREIFQISKLLEIVHPNNNDEDEEESDEETNNFEYNNSSRISTSEQPNTSQKKRSRSPFGKCAHRRWTEQEKNIVSKAFSHYISVTSISLPTFKEINKLKAENHELLLHRSCSIIKAWVNNQRNKLKK</sequence>
<dbReference type="AlphaFoldDB" id="A0AA39C7Q8"/>
<organism evidence="3 4">
    <name type="scientific">Microctonus hyperodae</name>
    <name type="common">Parasitoid wasp</name>
    <dbReference type="NCBI Taxonomy" id="165561"/>
    <lineage>
        <taxon>Eukaryota</taxon>
        <taxon>Metazoa</taxon>
        <taxon>Ecdysozoa</taxon>
        <taxon>Arthropoda</taxon>
        <taxon>Hexapoda</taxon>
        <taxon>Insecta</taxon>
        <taxon>Pterygota</taxon>
        <taxon>Neoptera</taxon>
        <taxon>Endopterygota</taxon>
        <taxon>Hymenoptera</taxon>
        <taxon>Apocrita</taxon>
        <taxon>Ichneumonoidea</taxon>
        <taxon>Braconidae</taxon>
        <taxon>Euphorinae</taxon>
        <taxon>Microctonus</taxon>
    </lineage>
</organism>
<dbReference type="Gene3D" id="1.10.443.10">
    <property type="entry name" value="Intergrase catalytic core"/>
    <property type="match status" value="1"/>
</dbReference>
<feature type="compositionally biased region" description="Basic and acidic residues" evidence="2">
    <location>
        <begin position="547"/>
        <end position="560"/>
    </location>
</feature>
<gene>
    <name evidence="3" type="ORF">PV327_011094</name>
</gene>
<dbReference type="PANTHER" id="PTHR33480">
    <property type="entry name" value="SET DOMAIN-CONTAINING PROTEIN-RELATED"/>
    <property type="match status" value="1"/>
</dbReference>
<feature type="compositionally biased region" description="Polar residues" evidence="2">
    <location>
        <begin position="534"/>
        <end position="546"/>
    </location>
</feature>
<dbReference type="GO" id="GO:0015074">
    <property type="term" value="P:DNA integration"/>
    <property type="evidence" value="ECO:0007669"/>
    <property type="project" value="InterPro"/>
</dbReference>
<feature type="compositionally biased region" description="Polar residues" evidence="2">
    <location>
        <begin position="195"/>
        <end position="207"/>
    </location>
</feature>
<dbReference type="Proteomes" id="UP001168972">
    <property type="component" value="Unassembled WGS sequence"/>
</dbReference>
<feature type="compositionally biased region" description="Polar residues" evidence="2">
    <location>
        <begin position="563"/>
        <end position="582"/>
    </location>
</feature>
<feature type="region of interest" description="Disordered" evidence="2">
    <location>
        <begin position="1123"/>
        <end position="1168"/>
    </location>
</feature>
<dbReference type="InterPro" id="IPR013762">
    <property type="entry name" value="Integrase-like_cat_sf"/>
</dbReference>
<dbReference type="PANTHER" id="PTHR33480:SF1">
    <property type="entry name" value="TYR RECOMBINASE DOMAIN-CONTAINING PROTEIN"/>
    <property type="match status" value="1"/>
</dbReference>
<evidence type="ECO:0000313" key="4">
    <source>
        <dbReference type="Proteomes" id="UP001168972"/>
    </source>
</evidence>
<accession>A0AA39C7Q8</accession>
<feature type="compositionally biased region" description="Polar residues" evidence="2">
    <location>
        <begin position="116"/>
        <end position="126"/>
    </location>
</feature>
<feature type="region of interest" description="Disordered" evidence="2">
    <location>
        <begin position="111"/>
        <end position="162"/>
    </location>
</feature>
<dbReference type="GO" id="GO:0006310">
    <property type="term" value="P:DNA recombination"/>
    <property type="evidence" value="ECO:0007669"/>
    <property type="project" value="UniProtKB-KW"/>
</dbReference>
<dbReference type="InterPro" id="IPR011010">
    <property type="entry name" value="DNA_brk_join_enz"/>
</dbReference>
<feature type="region of interest" description="Disordered" evidence="2">
    <location>
        <begin position="192"/>
        <end position="223"/>
    </location>
</feature>
<dbReference type="SUPFAM" id="SSF56349">
    <property type="entry name" value="DNA breaking-rejoining enzymes"/>
    <property type="match status" value="1"/>
</dbReference>
<feature type="region of interest" description="Disordered" evidence="2">
    <location>
        <begin position="523"/>
        <end position="582"/>
    </location>
</feature>
<reference evidence="3" key="2">
    <citation type="submission" date="2023-03" db="EMBL/GenBank/DDBJ databases">
        <authorList>
            <person name="Inwood S.N."/>
            <person name="Skelly J.G."/>
            <person name="Guhlin J."/>
            <person name="Harrop T.W.R."/>
            <person name="Goldson S.G."/>
            <person name="Dearden P.K."/>
        </authorList>
    </citation>
    <scope>NUCLEOTIDE SEQUENCE</scope>
    <source>
        <strain evidence="3">Lincoln</strain>
        <tissue evidence="3">Whole body</tissue>
    </source>
</reference>
<feature type="compositionally biased region" description="Polar residues" evidence="2">
    <location>
        <begin position="1140"/>
        <end position="1155"/>
    </location>
</feature>
<dbReference type="EMBL" id="JAQQBR010001910">
    <property type="protein sequence ID" value="KAK0159474.1"/>
    <property type="molecule type" value="Genomic_DNA"/>
</dbReference>
<evidence type="ECO:0000313" key="3">
    <source>
        <dbReference type="EMBL" id="KAK0159474.1"/>
    </source>
</evidence>
<keyword evidence="4" id="KW-1185">Reference proteome</keyword>
<reference evidence="3" key="1">
    <citation type="journal article" date="2023" name="bioRxiv">
        <title>Scaffold-level genome assemblies of two parasitoid biocontrol wasps reveal the parthenogenesis mechanism and an associated novel virus.</title>
        <authorList>
            <person name="Inwood S."/>
            <person name="Skelly J."/>
            <person name="Guhlin J."/>
            <person name="Harrop T."/>
            <person name="Goldson S."/>
            <person name="Dearden P."/>
        </authorList>
    </citation>
    <scope>NUCLEOTIDE SEQUENCE</scope>
    <source>
        <strain evidence="3">Lincoln</strain>
        <tissue evidence="3">Whole body</tissue>
    </source>
</reference>
<comment type="caution">
    <text evidence="3">The sequence shown here is derived from an EMBL/GenBank/DDBJ whole genome shotgun (WGS) entry which is preliminary data.</text>
</comment>